<evidence type="ECO:0000259" key="3">
    <source>
        <dbReference type="Pfam" id="PF01732"/>
    </source>
</evidence>
<dbReference type="EMBL" id="LR215010">
    <property type="protein sequence ID" value="VEU68636.1"/>
    <property type="molecule type" value="Genomic_DNA"/>
</dbReference>
<gene>
    <name evidence="4" type="ORF">NCTC10146_00082</name>
</gene>
<feature type="chain" id="PRO_5019417087" evidence="2">
    <location>
        <begin position="23"/>
        <end position="668"/>
    </location>
</feature>
<dbReference type="AlphaFoldDB" id="A0A449AQJ3"/>
<reference evidence="4 5" key="1">
    <citation type="submission" date="2019-01" db="EMBL/GenBank/DDBJ databases">
        <authorList>
            <consortium name="Pathogen Informatics"/>
        </authorList>
    </citation>
    <scope>NUCLEOTIDE SEQUENCE [LARGE SCALE GENOMIC DNA]</scope>
    <source>
        <strain evidence="4 5">NCTC10146</strain>
    </source>
</reference>
<dbReference type="InterPro" id="IPR022381">
    <property type="entry name" value="Uncharacterised_MG067"/>
</dbReference>
<protein>
    <submittedName>
        <fullName evidence="4">Domain of uncharacterized function DUF31</fullName>
    </submittedName>
</protein>
<organism evidence="4 5">
    <name type="scientific">Mycoplasmopsis canis</name>
    <dbReference type="NCBI Taxonomy" id="29555"/>
    <lineage>
        <taxon>Bacteria</taxon>
        <taxon>Bacillati</taxon>
        <taxon>Mycoplasmatota</taxon>
        <taxon>Mycoplasmoidales</taxon>
        <taxon>Metamycoplasmataceae</taxon>
        <taxon>Mycoplasmopsis</taxon>
    </lineage>
</organism>
<dbReference type="Pfam" id="PF01732">
    <property type="entry name" value="Mycop_pep_DUF31"/>
    <property type="match status" value="1"/>
</dbReference>
<dbReference type="NCBIfam" id="NF045841">
    <property type="entry name" value="Ig_SerProt_MIP"/>
    <property type="match status" value="1"/>
</dbReference>
<evidence type="ECO:0000313" key="4">
    <source>
        <dbReference type="EMBL" id="VEU68636.1"/>
    </source>
</evidence>
<feature type="signal peptide" evidence="2">
    <location>
        <begin position="1"/>
        <end position="22"/>
    </location>
</feature>
<feature type="domain" description="DUF31" evidence="3">
    <location>
        <begin position="200"/>
        <end position="587"/>
    </location>
</feature>
<evidence type="ECO:0000256" key="2">
    <source>
        <dbReference type="SAM" id="SignalP"/>
    </source>
</evidence>
<evidence type="ECO:0000256" key="1">
    <source>
        <dbReference type="SAM" id="MobiDB-lite"/>
    </source>
</evidence>
<sequence>MKRLKRFLLLTSISSLYSLGIACNTQNSHNEEKNNNQRFNVTNIEKEISETNAKIIVHLEDSVNVLSAFLSVEGVNNKIKSNKIIGKEIHFFIDNLNPETEYLIKEIELNSEKINLSDKFITNKKKLPNFNSEDKPNEGSNSKPKPITEPVPSEPIVVGPGENPFPDDDFAYEPPKFDRENDNSYPSYADKFKKVDEQVLYQELYDRTFSVKVGVHMTPNESNKHFISNDTGTTWILDYHRYNENKYKLFFASNLHVLNKFSNSLSPELNEKLNYQDSRGYKVDSITIGKTKNRFTSFPTVPNNHPYSMQEKYESIFYTSGREFTEISSTDTSAQRTKLSQGFISKPKLVFAAYDFIDKSYLQDTQDDLKSKIKDRIKYLEGNDPESEELNILKLYKNDFISPYNDFGVFEIDVDLTKMDETLRNWIENAITALDSYLLRLKQTNSLPNQDKNISTFMQTTDYLTASRLPENQNNLTNAKDVYILGYPGGNHGKTYLVKNNPKERNSELSNDYRTGFQSNAKSFAYPTNGYESNFATNNSQPYTKVFGKVLSDYYGYNMEAKFSSLTYGSSGSLVYNEFGQMIGIYNSVSADVRDDDLMRVARFGSFLLSKDYVLGNKVMKAFNLIDGTNKNLYPAQTHSYRDNLKIIYPDGFEGNNFKTALFPEGFK</sequence>
<accession>A0A449AQJ3</accession>
<dbReference type="InterPro" id="IPR022382">
    <property type="entry name" value="Mycoplasma_peptidase_DUF31"/>
</dbReference>
<dbReference type="PROSITE" id="PS51257">
    <property type="entry name" value="PROKAR_LIPOPROTEIN"/>
    <property type="match status" value="1"/>
</dbReference>
<dbReference type="Proteomes" id="UP000290495">
    <property type="component" value="Chromosome"/>
</dbReference>
<feature type="region of interest" description="Disordered" evidence="1">
    <location>
        <begin position="126"/>
        <end position="163"/>
    </location>
</feature>
<name>A0A449AQJ3_9BACT</name>
<proteinExistence type="predicted"/>
<dbReference type="PRINTS" id="PR00840">
    <property type="entry name" value="Y06768FAMILY"/>
</dbReference>
<evidence type="ECO:0000313" key="5">
    <source>
        <dbReference type="Proteomes" id="UP000290495"/>
    </source>
</evidence>
<dbReference type="RefSeq" id="WP_004794303.1">
    <property type="nucleotide sequence ID" value="NZ_LR215010.1"/>
</dbReference>
<keyword evidence="2" id="KW-0732">Signal</keyword>